<name>A0A8D8M4V9_9HEMI</name>
<accession>A0A8D8M4V9</accession>
<dbReference type="AlphaFoldDB" id="A0A8D8M4V9"/>
<reference evidence="1" key="1">
    <citation type="submission" date="2021-05" db="EMBL/GenBank/DDBJ databases">
        <authorList>
            <person name="Alioto T."/>
            <person name="Alioto T."/>
            <person name="Gomez Garrido J."/>
        </authorList>
    </citation>
    <scope>NUCLEOTIDE SEQUENCE</scope>
</reference>
<protein>
    <submittedName>
        <fullName evidence="1">Uncharacterized protein</fullName>
    </submittedName>
</protein>
<dbReference type="EMBL" id="HBUF01040648">
    <property type="protein sequence ID" value="CAG6618018.1"/>
    <property type="molecule type" value="Transcribed_RNA"/>
</dbReference>
<evidence type="ECO:0000313" key="1">
    <source>
        <dbReference type="EMBL" id="CAG6618018.1"/>
    </source>
</evidence>
<organism evidence="1">
    <name type="scientific">Cacopsylla melanoneura</name>
    <dbReference type="NCBI Taxonomy" id="428564"/>
    <lineage>
        <taxon>Eukaryota</taxon>
        <taxon>Metazoa</taxon>
        <taxon>Ecdysozoa</taxon>
        <taxon>Arthropoda</taxon>
        <taxon>Hexapoda</taxon>
        <taxon>Insecta</taxon>
        <taxon>Pterygota</taxon>
        <taxon>Neoptera</taxon>
        <taxon>Paraneoptera</taxon>
        <taxon>Hemiptera</taxon>
        <taxon>Sternorrhyncha</taxon>
        <taxon>Psylloidea</taxon>
        <taxon>Psyllidae</taxon>
        <taxon>Psyllinae</taxon>
        <taxon>Cacopsylla</taxon>
    </lineage>
</organism>
<proteinExistence type="predicted"/>
<sequence>MISSSLGFTILYTTLTDKLNDLFILRFQYPTTLTDILHDLVSQCSQFDSTYNSVQKVSMTHNLAVNCVWKTTKLNKDLIKDDHTILDHPCNLMEASKHKS</sequence>
<dbReference type="EMBL" id="HBUF01040649">
    <property type="protein sequence ID" value="CAG6618019.1"/>
    <property type="molecule type" value="Transcribed_RNA"/>
</dbReference>